<dbReference type="SUPFAM" id="SSF51004">
    <property type="entry name" value="C-terminal (heme d1) domain of cytochrome cd1-nitrite reductase"/>
    <property type="match status" value="1"/>
</dbReference>
<dbReference type="PANTHER" id="PTHR30344">
    <property type="entry name" value="6-PHOSPHOGLUCONOLACTONASE-RELATED"/>
    <property type="match status" value="1"/>
</dbReference>
<accession>A0ABR8S5R8</accession>
<comment type="caution">
    <text evidence="2">The sequence shown here is derived from an EMBL/GenBank/DDBJ whole genome shotgun (WGS) entry which is preliminary data.</text>
</comment>
<keyword evidence="3" id="KW-1185">Reference proteome</keyword>
<name>A0ABR8S5R8_9MICO</name>
<gene>
    <name evidence="2" type="ORF">H9651_12300</name>
</gene>
<dbReference type="InterPro" id="IPR011048">
    <property type="entry name" value="Haem_d1_sf"/>
</dbReference>
<sequence>MRFLLGGYTADMAGAATGIGVLRAGEADAASAGGPLAFEGEAVRTGGSPSWLTWHPSLDVVYAALEGDGTVQAFRRTGATSLAPFGPAVAVGEAPCHIAVAPDAGSLLVSCWGDGRVVRVRVDAEGRPTTTIAAAAAARDPYTREGASSSASAVAAAVLGTGAAGHADEAQAQQRDLAAAARALREAAGEEFAHLVPQYDAPETEPVVAATPAPTMDAAGEAVAERVSHAHQSVFLPGGVVAATDMGFDLVRLWRGVDGSLRALRDVVLPRGSGPRHMVWHPSGHLYVVTELSREVYVLAPGADGAWRVVSGAQLVGTLAGDTAAEICLSRDGQFVYVGVRGSDTLAVLRVHGDGSTLTPVALAEAGVAGPRHHTVVLDTLLVAGQRSDEVAALTLDVRTGVPGRARARTAAPSPTCLVAMR</sequence>
<dbReference type="InterPro" id="IPR050282">
    <property type="entry name" value="Cycloisomerase_2"/>
</dbReference>
<dbReference type="Proteomes" id="UP000648352">
    <property type="component" value="Unassembled WGS sequence"/>
</dbReference>
<dbReference type="EMBL" id="JACSQP010000008">
    <property type="protein sequence ID" value="MBD7958424.1"/>
    <property type="molecule type" value="Genomic_DNA"/>
</dbReference>
<dbReference type="Pfam" id="PF10282">
    <property type="entry name" value="Lactonase"/>
    <property type="match status" value="2"/>
</dbReference>
<evidence type="ECO:0000256" key="1">
    <source>
        <dbReference type="ARBA" id="ARBA00005564"/>
    </source>
</evidence>
<evidence type="ECO:0000313" key="3">
    <source>
        <dbReference type="Proteomes" id="UP000648352"/>
    </source>
</evidence>
<dbReference type="Gene3D" id="2.130.10.10">
    <property type="entry name" value="YVTN repeat-like/Quinoprotein amine dehydrogenase"/>
    <property type="match status" value="2"/>
</dbReference>
<reference evidence="2 3" key="1">
    <citation type="submission" date="2020-08" db="EMBL/GenBank/DDBJ databases">
        <title>A Genomic Blueprint of the Chicken Gut Microbiome.</title>
        <authorList>
            <person name="Gilroy R."/>
            <person name="Ravi A."/>
            <person name="Getino M."/>
            <person name="Pursley I."/>
            <person name="Horton D.L."/>
            <person name="Alikhan N.-F."/>
            <person name="Baker D."/>
            <person name="Gharbi K."/>
            <person name="Hall N."/>
            <person name="Watson M."/>
            <person name="Adriaenssens E.M."/>
            <person name="Foster-Nyarko E."/>
            <person name="Jarju S."/>
            <person name="Secka A."/>
            <person name="Antonio M."/>
            <person name="Oren A."/>
            <person name="Chaudhuri R."/>
            <person name="La Ragione R.M."/>
            <person name="Hildebrand F."/>
            <person name="Pallen M.J."/>
        </authorList>
    </citation>
    <scope>NUCLEOTIDE SEQUENCE [LARGE SCALE GENOMIC DNA]</scope>
    <source>
        <strain evidence="2 3">Sa4CUA7</strain>
    </source>
</reference>
<organism evidence="2 3">
    <name type="scientific">Microbacterium pullorum</name>
    <dbReference type="NCBI Taxonomy" id="2762236"/>
    <lineage>
        <taxon>Bacteria</taxon>
        <taxon>Bacillati</taxon>
        <taxon>Actinomycetota</taxon>
        <taxon>Actinomycetes</taxon>
        <taxon>Micrococcales</taxon>
        <taxon>Microbacteriaceae</taxon>
        <taxon>Microbacterium</taxon>
    </lineage>
</organism>
<protein>
    <submittedName>
        <fullName evidence="2">Beta-propeller fold lactonase family protein</fullName>
    </submittedName>
</protein>
<dbReference type="InterPro" id="IPR019405">
    <property type="entry name" value="Lactonase_7-beta_prop"/>
</dbReference>
<comment type="similarity">
    <text evidence="1">Belongs to the cycloisomerase 2 family.</text>
</comment>
<dbReference type="RefSeq" id="WP_191719624.1">
    <property type="nucleotide sequence ID" value="NZ_JACSQP010000008.1"/>
</dbReference>
<evidence type="ECO:0000313" key="2">
    <source>
        <dbReference type="EMBL" id="MBD7958424.1"/>
    </source>
</evidence>
<dbReference type="PANTHER" id="PTHR30344:SF1">
    <property type="entry name" value="6-PHOSPHOGLUCONOLACTONASE"/>
    <property type="match status" value="1"/>
</dbReference>
<dbReference type="InterPro" id="IPR015943">
    <property type="entry name" value="WD40/YVTN_repeat-like_dom_sf"/>
</dbReference>
<proteinExistence type="inferred from homology"/>